<keyword evidence="10" id="KW-1185">Reference proteome</keyword>
<evidence type="ECO:0000313" key="9">
    <source>
        <dbReference type="EMBL" id="SEK75940.1"/>
    </source>
</evidence>
<evidence type="ECO:0000256" key="7">
    <source>
        <dbReference type="SAM" id="Phobius"/>
    </source>
</evidence>
<name>A0A1H7JPR6_9RHOB</name>
<dbReference type="GO" id="GO:0051603">
    <property type="term" value="P:proteolysis involved in protein catabolic process"/>
    <property type="evidence" value="ECO:0007669"/>
    <property type="project" value="TreeGrafter"/>
</dbReference>
<keyword evidence="5 6" id="KW-0482">Metalloprotease</keyword>
<evidence type="ECO:0000256" key="2">
    <source>
        <dbReference type="ARBA" id="ARBA00022723"/>
    </source>
</evidence>
<dbReference type="GO" id="GO:0016020">
    <property type="term" value="C:membrane"/>
    <property type="evidence" value="ECO:0007669"/>
    <property type="project" value="TreeGrafter"/>
</dbReference>
<keyword evidence="7" id="KW-1133">Transmembrane helix</keyword>
<dbReference type="Pfam" id="PF01435">
    <property type="entry name" value="Peptidase_M48"/>
    <property type="match status" value="1"/>
</dbReference>
<dbReference type="PANTHER" id="PTHR22726">
    <property type="entry name" value="METALLOENDOPEPTIDASE OMA1"/>
    <property type="match status" value="1"/>
</dbReference>
<dbReference type="OrthoDB" id="9810445at2"/>
<evidence type="ECO:0000256" key="1">
    <source>
        <dbReference type="ARBA" id="ARBA00022670"/>
    </source>
</evidence>
<evidence type="ECO:0000256" key="5">
    <source>
        <dbReference type="ARBA" id="ARBA00023049"/>
    </source>
</evidence>
<comment type="similarity">
    <text evidence="6">Belongs to the peptidase M48 family.</text>
</comment>
<accession>A0A1H7JPR6</accession>
<keyword evidence="7" id="KW-0812">Transmembrane</keyword>
<keyword evidence="1 6" id="KW-0645">Protease</keyword>
<gene>
    <name evidence="9" type="ORF">SAMN04488526_1424</name>
</gene>
<sequence>MTREATPPEIQPVWGDYFDGLRALRQRVRLTVEDTYRGRVLVIEPPEGKVRHWSAQHIRRLPDQAPGKTVLGLSLDDPTRVVLSVEAAETLLPIIGSSVRGRLAAPPLWPRALIVFMAGAVTLAALIFMVLPALAGSLARFMNPEAEVAMGREHYELTRRMFGGEAGMPLRECDDPAGRAALAILVARVSDGVDLPYDIKVQILDDSASPVLNAYAVAGGRITFFDSLIQTARTPEEVAAVFAHELGHVVYSDPVRHTLQSASSQAVLAVLVGDLSGGGVLTATFGNALVASYSRGAEMRADDFAVAQLTATGLPPSAMGSFFERARATWGEAEGLGAYFSSHPRLTSRIEASLGVGDPPIGQPALTPKDWAALQSICR</sequence>
<reference evidence="9 10" key="1">
    <citation type="submission" date="2016-10" db="EMBL/GenBank/DDBJ databases">
        <authorList>
            <person name="de Groot N.N."/>
        </authorList>
    </citation>
    <scope>NUCLEOTIDE SEQUENCE [LARGE SCALE GENOMIC DNA]</scope>
    <source>
        <strain evidence="9 10">DSM 14858</strain>
    </source>
</reference>
<dbReference type="InterPro" id="IPR001915">
    <property type="entry name" value="Peptidase_M48"/>
</dbReference>
<dbReference type="PANTHER" id="PTHR22726:SF1">
    <property type="entry name" value="METALLOENDOPEPTIDASE OMA1, MITOCHONDRIAL"/>
    <property type="match status" value="1"/>
</dbReference>
<dbReference type="GO" id="GO:0046872">
    <property type="term" value="F:metal ion binding"/>
    <property type="evidence" value="ECO:0007669"/>
    <property type="project" value="UniProtKB-KW"/>
</dbReference>
<dbReference type="RefSeq" id="WP_092761004.1">
    <property type="nucleotide sequence ID" value="NZ_FNZQ01000001.1"/>
</dbReference>
<dbReference type="AlphaFoldDB" id="A0A1H7JPR6"/>
<evidence type="ECO:0000256" key="6">
    <source>
        <dbReference type="RuleBase" id="RU003983"/>
    </source>
</evidence>
<evidence type="ECO:0000259" key="8">
    <source>
        <dbReference type="Pfam" id="PF01435"/>
    </source>
</evidence>
<protein>
    <submittedName>
        <fullName evidence="9">Peptidase family M48</fullName>
    </submittedName>
</protein>
<dbReference type="STRING" id="188906.SAMN04488526_1424"/>
<evidence type="ECO:0000256" key="3">
    <source>
        <dbReference type="ARBA" id="ARBA00022801"/>
    </source>
</evidence>
<dbReference type="CDD" id="cd07332">
    <property type="entry name" value="M48C_Oma1_like"/>
    <property type="match status" value="1"/>
</dbReference>
<proteinExistence type="inferred from homology"/>
<keyword evidence="4 6" id="KW-0862">Zinc</keyword>
<feature type="transmembrane region" description="Helical" evidence="7">
    <location>
        <begin position="112"/>
        <end position="135"/>
    </location>
</feature>
<dbReference type="InterPro" id="IPR051156">
    <property type="entry name" value="Mito/Outer_Membr_Metalloprot"/>
</dbReference>
<comment type="cofactor">
    <cofactor evidence="6">
        <name>Zn(2+)</name>
        <dbReference type="ChEBI" id="CHEBI:29105"/>
    </cofactor>
    <text evidence="6">Binds 1 zinc ion per subunit.</text>
</comment>
<keyword evidence="2" id="KW-0479">Metal-binding</keyword>
<dbReference type="Proteomes" id="UP000199283">
    <property type="component" value="Unassembled WGS sequence"/>
</dbReference>
<keyword evidence="7" id="KW-0472">Membrane</keyword>
<evidence type="ECO:0000256" key="4">
    <source>
        <dbReference type="ARBA" id="ARBA00022833"/>
    </source>
</evidence>
<dbReference type="EMBL" id="FNZQ01000001">
    <property type="protein sequence ID" value="SEK75940.1"/>
    <property type="molecule type" value="Genomic_DNA"/>
</dbReference>
<organism evidence="9 10">
    <name type="scientific">Jannaschia helgolandensis</name>
    <dbReference type="NCBI Taxonomy" id="188906"/>
    <lineage>
        <taxon>Bacteria</taxon>
        <taxon>Pseudomonadati</taxon>
        <taxon>Pseudomonadota</taxon>
        <taxon>Alphaproteobacteria</taxon>
        <taxon>Rhodobacterales</taxon>
        <taxon>Roseobacteraceae</taxon>
        <taxon>Jannaschia</taxon>
    </lineage>
</organism>
<keyword evidence="3 6" id="KW-0378">Hydrolase</keyword>
<evidence type="ECO:0000313" key="10">
    <source>
        <dbReference type="Proteomes" id="UP000199283"/>
    </source>
</evidence>
<dbReference type="GO" id="GO:0004222">
    <property type="term" value="F:metalloendopeptidase activity"/>
    <property type="evidence" value="ECO:0007669"/>
    <property type="project" value="InterPro"/>
</dbReference>
<dbReference type="Gene3D" id="3.30.2010.10">
    <property type="entry name" value="Metalloproteases ('zincins'), catalytic domain"/>
    <property type="match status" value="1"/>
</dbReference>
<feature type="domain" description="Peptidase M48" evidence="8">
    <location>
        <begin position="184"/>
        <end position="352"/>
    </location>
</feature>